<dbReference type="SUPFAM" id="SSF46689">
    <property type="entry name" value="Homeodomain-like"/>
    <property type="match status" value="1"/>
</dbReference>
<dbReference type="InterPro" id="IPR018060">
    <property type="entry name" value="HTH_AraC"/>
</dbReference>
<sequence length="625" mass="71025">MKDLSSIDDQFLRKIHQNIEANLADEDFSVNELAQNVGLSRSMLHRKLTKTCGKSASELIKEIRLAHAKTMLENNVATVSEIAYQVGFRNPSYFNKVFKSSYKVSPGDIKKGIKVSSTGQSKFFSRIKPEKHNRYGIFILPVLILCIIFFAGAYISGLFNSKESSIAVLPLHNLTGSVDNNYFVDGMHDALIGKLGQFSSLRVISRTSTLRYRDDQKLLSDIANELDVNCIVEGSVINVDDSIRILIQLIDVFPEERHLLAKEYKDEIKNVFAIQTSVIKDIADEIELELSDKEKIKLSKTRKVNPEAYKAYLQGMHYLNQGTHKAFEKGIQYLHGAIKNDPGDPLAYAGLAIGYGFRGHGELNSKDAFRLALSSANKALKLDPTIDEAYNALALLYLYKAWNWPKAKETFENAIRNNPNNSVIHAHFAWYHVLFGDKKKAIHHGRQATIFEPFSPAYASWLGLLYYHDKQYDKAEKWANKALKLKENVPYGLATLGWVCIQRKEYQKAIDYFEKLPANNCHWNTILGYAYVKAGQKDKAVALWNKLNKNPNEQNPYHMGIMASYLGFIDKAFELIDEACANKIYPTSYIVFNPCGEYIRRDSRYNDLLRKLNLPNNKTVLSSKN</sequence>
<dbReference type="Pfam" id="PF12833">
    <property type="entry name" value="HTH_18"/>
    <property type="match status" value="1"/>
</dbReference>
<dbReference type="SUPFAM" id="SSF48452">
    <property type="entry name" value="TPR-like"/>
    <property type="match status" value="1"/>
</dbReference>
<keyword evidence="2" id="KW-0238">DNA-binding</keyword>
<organism evidence="6 7">
    <name type="scientific">Marinifilum flexuosum</name>
    <dbReference type="NCBI Taxonomy" id="1117708"/>
    <lineage>
        <taxon>Bacteria</taxon>
        <taxon>Pseudomonadati</taxon>
        <taxon>Bacteroidota</taxon>
        <taxon>Bacteroidia</taxon>
        <taxon>Marinilabiliales</taxon>
        <taxon>Marinifilaceae</taxon>
    </lineage>
</organism>
<dbReference type="SMART" id="SM00028">
    <property type="entry name" value="TPR"/>
    <property type="match status" value="6"/>
</dbReference>
<dbReference type="PRINTS" id="PR00032">
    <property type="entry name" value="HTHARAC"/>
</dbReference>
<comment type="caution">
    <text evidence="6">The sequence shown here is derived from an EMBL/GenBank/DDBJ whole genome shotgun (WGS) entry which is preliminary data.</text>
</comment>
<dbReference type="Pfam" id="PF13424">
    <property type="entry name" value="TPR_12"/>
    <property type="match status" value="1"/>
</dbReference>
<keyword evidence="4" id="KW-0812">Transmembrane</keyword>
<dbReference type="Gene3D" id="1.25.40.10">
    <property type="entry name" value="Tetratricopeptide repeat domain"/>
    <property type="match status" value="2"/>
</dbReference>
<feature type="transmembrane region" description="Helical" evidence="4">
    <location>
        <begin position="135"/>
        <end position="155"/>
    </location>
</feature>
<name>A0A419WN77_9BACT</name>
<reference evidence="6 7" key="1">
    <citation type="submission" date="2018-09" db="EMBL/GenBank/DDBJ databases">
        <title>Genomic Encyclopedia of Archaeal and Bacterial Type Strains, Phase II (KMG-II): from individual species to whole genera.</title>
        <authorList>
            <person name="Goeker M."/>
        </authorList>
    </citation>
    <scope>NUCLEOTIDE SEQUENCE [LARGE SCALE GENOMIC DNA]</scope>
    <source>
        <strain evidence="6 7">DSM 21950</strain>
    </source>
</reference>
<evidence type="ECO:0000313" key="6">
    <source>
        <dbReference type="EMBL" id="RKD96897.1"/>
    </source>
</evidence>
<dbReference type="Proteomes" id="UP000284531">
    <property type="component" value="Unassembled WGS sequence"/>
</dbReference>
<evidence type="ECO:0000256" key="2">
    <source>
        <dbReference type="ARBA" id="ARBA00023125"/>
    </source>
</evidence>
<dbReference type="InterPro" id="IPR011990">
    <property type="entry name" value="TPR-like_helical_dom_sf"/>
</dbReference>
<evidence type="ECO:0000256" key="3">
    <source>
        <dbReference type="ARBA" id="ARBA00023163"/>
    </source>
</evidence>
<dbReference type="PROSITE" id="PS00041">
    <property type="entry name" value="HTH_ARAC_FAMILY_1"/>
    <property type="match status" value="1"/>
</dbReference>
<evidence type="ECO:0000256" key="1">
    <source>
        <dbReference type="ARBA" id="ARBA00023015"/>
    </source>
</evidence>
<keyword evidence="1" id="KW-0805">Transcription regulation</keyword>
<dbReference type="InterPro" id="IPR019734">
    <property type="entry name" value="TPR_rpt"/>
</dbReference>
<dbReference type="RefSeq" id="WP_120241547.1">
    <property type="nucleotide sequence ID" value="NZ_RAPQ01000012.1"/>
</dbReference>
<dbReference type="PANTHER" id="PTHR43280">
    <property type="entry name" value="ARAC-FAMILY TRANSCRIPTIONAL REGULATOR"/>
    <property type="match status" value="1"/>
</dbReference>
<accession>A0A419WN77</accession>
<dbReference type="SMART" id="SM00342">
    <property type="entry name" value="HTH_ARAC"/>
    <property type="match status" value="1"/>
</dbReference>
<dbReference type="Gene3D" id="1.10.10.60">
    <property type="entry name" value="Homeodomain-like"/>
    <property type="match status" value="1"/>
</dbReference>
<dbReference type="EMBL" id="RAPQ01000012">
    <property type="protein sequence ID" value="RKD96897.1"/>
    <property type="molecule type" value="Genomic_DNA"/>
</dbReference>
<evidence type="ECO:0000259" key="5">
    <source>
        <dbReference type="PROSITE" id="PS01124"/>
    </source>
</evidence>
<dbReference type="GO" id="GO:0043565">
    <property type="term" value="F:sequence-specific DNA binding"/>
    <property type="evidence" value="ECO:0007669"/>
    <property type="project" value="InterPro"/>
</dbReference>
<dbReference type="GO" id="GO:0003700">
    <property type="term" value="F:DNA-binding transcription factor activity"/>
    <property type="evidence" value="ECO:0007669"/>
    <property type="project" value="InterPro"/>
</dbReference>
<gene>
    <name evidence="6" type="ORF">BXY64_3848</name>
</gene>
<protein>
    <submittedName>
        <fullName evidence="6">TolB-like protein</fullName>
    </submittedName>
</protein>
<dbReference type="OrthoDB" id="9779074at2"/>
<dbReference type="AlphaFoldDB" id="A0A419WN77"/>
<dbReference type="InterPro" id="IPR018062">
    <property type="entry name" value="HTH_AraC-typ_CS"/>
</dbReference>
<keyword evidence="4" id="KW-1133">Transmembrane helix</keyword>
<keyword evidence="3" id="KW-0804">Transcription</keyword>
<evidence type="ECO:0000256" key="4">
    <source>
        <dbReference type="SAM" id="Phobius"/>
    </source>
</evidence>
<keyword evidence="4" id="KW-0472">Membrane</keyword>
<evidence type="ECO:0000313" key="7">
    <source>
        <dbReference type="Proteomes" id="UP000284531"/>
    </source>
</evidence>
<dbReference type="InterPro" id="IPR020449">
    <property type="entry name" value="Tscrpt_reg_AraC-type_HTH"/>
</dbReference>
<keyword evidence="7" id="KW-1185">Reference proteome</keyword>
<dbReference type="PANTHER" id="PTHR43280:SF28">
    <property type="entry name" value="HTH-TYPE TRANSCRIPTIONAL ACTIVATOR RHAS"/>
    <property type="match status" value="1"/>
</dbReference>
<feature type="domain" description="HTH araC/xylS-type" evidence="5">
    <location>
        <begin position="13"/>
        <end position="112"/>
    </location>
</feature>
<dbReference type="Pfam" id="PF13174">
    <property type="entry name" value="TPR_6"/>
    <property type="match status" value="1"/>
</dbReference>
<dbReference type="PROSITE" id="PS01124">
    <property type="entry name" value="HTH_ARAC_FAMILY_2"/>
    <property type="match status" value="1"/>
</dbReference>
<dbReference type="InterPro" id="IPR009057">
    <property type="entry name" value="Homeodomain-like_sf"/>
</dbReference>
<proteinExistence type="predicted"/>